<comment type="function">
    <text evidence="17">Catalyzes the dephosphorylation of undecaprenyl diphosphate (UPP). Confers resistance to bacitracin.</text>
</comment>
<reference evidence="18 19" key="1">
    <citation type="submission" date="2021-06" db="EMBL/GenBank/DDBJ databases">
        <authorList>
            <person name="Sun Q."/>
            <person name="Li D."/>
        </authorList>
    </citation>
    <scope>NUCLEOTIDE SEQUENCE [LARGE SCALE GENOMIC DNA]</scope>
    <source>
        <strain evidence="18 19">MSJ-11</strain>
    </source>
</reference>
<evidence type="ECO:0000256" key="11">
    <source>
        <dbReference type="ARBA" id="ARBA00023136"/>
    </source>
</evidence>
<dbReference type="Pfam" id="PF02673">
    <property type="entry name" value="BacA"/>
    <property type="match status" value="1"/>
</dbReference>
<dbReference type="PANTHER" id="PTHR30622">
    <property type="entry name" value="UNDECAPRENYL-DIPHOSPHATASE"/>
    <property type="match status" value="1"/>
</dbReference>
<dbReference type="InterPro" id="IPR003824">
    <property type="entry name" value="UppP"/>
</dbReference>
<keyword evidence="13 17" id="KW-0961">Cell wall biogenesis/degradation</keyword>
<evidence type="ECO:0000256" key="2">
    <source>
        <dbReference type="ARBA" id="ARBA00010621"/>
    </source>
</evidence>
<name>A0ABS6EMS8_9CLOT</name>
<feature type="transmembrane region" description="Helical" evidence="17">
    <location>
        <begin position="41"/>
        <end position="62"/>
    </location>
</feature>
<dbReference type="Proteomes" id="UP000726170">
    <property type="component" value="Unassembled WGS sequence"/>
</dbReference>
<dbReference type="NCBIfam" id="TIGR00753">
    <property type="entry name" value="undec_PP_bacA"/>
    <property type="match status" value="1"/>
</dbReference>
<dbReference type="NCBIfam" id="NF001390">
    <property type="entry name" value="PRK00281.1-4"/>
    <property type="match status" value="1"/>
</dbReference>
<evidence type="ECO:0000256" key="8">
    <source>
        <dbReference type="ARBA" id="ARBA00022960"/>
    </source>
</evidence>
<sequence length="271" mass="29651">MLLIFKAIIIAIVEGLTEFVPVSSTGHMILVGHLIGFTGSFANLFEVVIQLGAILAVVVVYWDKLWNSVKGVFKLNTTDLRFWINIVVAAIPGALLGFLLDDFIDAKLFNPVTVAAALLVGGILMIIIENKFRRKSITKSVDRIKLRQSIFVGLFQCLALWPGMSRSASTIMGGWIAGLSPVVAAEFSFFLAIPMMVGASGLKLIKSGLVMSNMEIITLAIGFVVAFIVSLIVIEKFIKFLQKKPMRVFAVYRILVGAVLLILSMFKIITI</sequence>
<evidence type="ECO:0000256" key="12">
    <source>
        <dbReference type="ARBA" id="ARBA00023251"/>
    </source>
</evidence>
<evidence type="ECO:0000256" key="14">
    <source>
        <dbReference type="ARBA" id="ARBA00032707"/>
    </source>
</evidence>
<accession>A0ABS6EMS8</accession>
<evidence type="ECO:0000256" key="17">
    <source>
        <dbReference type="HAMAP-Rule" id="MF_01006"/>
    </source>
</evidence>
<dbReference type="PANTHER" id="PTHR30622:SF3">
    <property type="entry name" value="UNDECAPRENYL-DIPHOSPHATASE"/>
    <property type="match status" value="1"/>
</dbReference>
<gene>
    <name evidence="17" type="primary">uppP</name>
    <name evidence="18" type="ORF">KQI86_19820</name>
</gene>
<evidence type="ECO:0000256" key="15">
    <source>
        <dbReference type="ARBA" id="ARBA00032932"/>
    </source>
</evidence>
<evidence type="ECO:0000256" key="10">
    <source>
        <dbReference type="ARBA" id="ARBA00022989"/>
    </source>
</evidence>
<keyword evidence="6 17" id="KW-0812">Transmembrane</keyword>
<keyword evidence="9 17" id="KW-0573">Peptidoglycan synthesis</keyword>
<protein>
    <recommendedName>
        <fullName evidence="4 17">Undecaprenyl-diphosphatase</fullName>
        <ecNumber evidence="3 17">3.6.1.27</ecNumber>
    </recommendedName>
    <alternativeName>
        <fullName evidence="15 17">Bacitracin resistance protein</fullName>
    </alternativeName>
    <alternativeName>
        <fullName evidence="14 17">Undecaprenyl pyrophosphate phosphatase</fullName>
    </alternativeName>
</protein>
<keyword evidence="19" id="KW-1185">Reference proteome</keyword>
<dbReference type="HAMAP" id="MF_01006">
    <property type="entry name" value="Undec_diphosphatase"/>
    <property type="match status" value="1"/>
</dbReference>
<dbReference type="GO" id="GO:0050380">
    <property type="term" value="F:undecaprenyl-diphosphatase activity"/>
    <property type="evidence" value="ECO:0007669"/>
    <property type="project" value="UniProtKB-EC"/>
</dbReference>
<comment type="caution">
    <text evidence="18">The sequence shown here is derived from an EMBL/GenBank/DDBJ whole genome shotgun (WGS) entry which is preliminary data.</text>
</comment>
<comment type="catalytic activity">
    <reaction evidence="16 17">
        <text>di-trans,octa-cis-undecaprenyl diphosphate + H2O = di-trans,octa-cis-undecaprenyl phosphate + phosphate + H(+)</text>
        <dbReference type="Rhea" id="RHEA:28094"/>
        <dbReference type="ChEBI" id="CHEBI:15377"/>
        <dbReference type="ChEBI" id="CHEBI:15378"/>
        <dbReference type="ChEBI" id="CHEBI:43474"/>
        <dbReference type="ChEBI" id="CHEBI:58405"/>
        <dbReference type="ChEBI" id="CHEBI:60392"/>
        <dbReference type="EC" id="3.6.1.27"/>
    </reaction>
</comment>
<comment type="similarity">
    <text evidence="2 17">Belongs to the UppP family.</text>
</comment>
<evidence type="ECO:0000256" key="4">
    <source>
        <dbReference type="ARBA" id="ARBA00021581"/>
    </source>
</evidence>
<feature type="transmembrane region" description="Helical" evidence="17">
    <location>
        <begin position="112"/>
        <end position="132"/>
    </location>
</feature>
<keyword evidence="10 17" id="KW-1133">Transmembrane helix</keyword>
<keyword evidence="7 17" id="KW-0378">Hydrolase</keyword>
<evidence type="ECO:0000256" key="5">
    <source>
        <dbReference type="ARBA" id="ARBA00022475"/>
    </source>
</evidence>
<evidence type="ECO:0000256" key="6">
    <source>
        <dbReference type="ARBA" id="ARBA00022692"/>
    </source>
</evidence>
<dbReference type="RefSeq" id="WP_216441146.1">
    <property type="nucleotide sequence ID" value="NZ_JAHLQF010000008.1"/>
</dbReference>
<feature type="transmembrane region" description="Helical" evidence="17">
    <location>
        <begin position="216"/>
        <end position="238"/>
    </location>
</feature>
<keyword evidence="12 17" id="KW-0046">Antibiotic resistance</keyword>
<dbReference type="EC" id="3.6.1.27" evidence="3 17"/>
<evidence type="ECO:0000256" key="7">
    <source>
        <dbReference type="ARBA" id="ARBA00022801"/>
    </source>
</evidence>
<evidence type="ECO:0000256" key="16">
    <source>
        <dbReference type="ARBA" id="ARBA00047594"/>
    </source>
</evidence>
<dbReference type="NCBIfam" id="NF001389">
    <property type="entry name" value="PRK00281.1-2"/>
    <property type="match status" value="1"/>
</dbReference>
<evidence type="ECO:0000313" key="19">
    <source>
        <dbReference type="Proteomes" id="UP000726170"/>
    </source>
</evidence>
<comment type="subcellular location">
    <subcellularLocation>
        <location evidence="1 17">Cell membrane</location>
        <topology evidence="1 17">Multi-pass membrane protein</topology>
    </subcellularLocation>
</comment>
<keyword evidence="11 17" id="KW-0472">Membrane</keyword>
<feature type="transmembrane region" description="Helical" evidence="17">
    <location>
        <begin position="82"/>
        <end position="100"/>
    </location>
</feature>
<evidence type="ECO:0000256" key="1">
    <source>
        <dbReference type="ARBA" id="ARBA00004651"/>
    </source>
</evidence>
<dbReference type="EMBL" id="JAHLQF010000008">
    <property type="protein sequence ID" value="MBU5486539.1"/>
    <property type="molecule type" value="Genomic_DNA"/>
</dbReference>
<feature type="transmembrane region" description="Helical" evidence="17">
    <location>
        <begin position="175"/>
        <end position="195"/>
    </location>
</feature>
<proteinExistence type="inferred from homology"/>
<evidence type="ECO:0000313" key="18">
    <source>
        <dbReference type="EMBL" id="MBU5486539.1"/>
    </source>
</evidence>
<keyword evidence="8 17" id="KW-0133">Cell shape</keyword>
<comment type="miscellaneous">
    <text evidence="17">Bacitracin is thought to be involved in the inhibition of peptidoglycan synthesis by sequestering undecaprenyl diphosphate, thereby reducing the pool of lipid carrier available.</text>
</comment>
<evidence type="ECO:0000256" key="3">
    <source>
        <dbReference type="ARBA" id="ARBA00012374"/>
    </source>
</evidence>
<keyword evidence="5 17" id="KW-1003">Cell membrane</keyword>
<evidence type="ECO:0000256" key="9">
    <source>
        <dbReference type="ARBA" id="ARBA00022984"/>
    </source>
</evidence>
<feature type="transmembrane region" description="Helical" evidence="17">
    <location>
        <begin position="250"/>
        <end position="269"/>
    </location>
</feature>
<organism evidence="18 19">
    <name type="scientific">Clostridium mobile</name>
    <dbReference type="NCBI Taxonomy" id="2841512"/>
    <lineage>
        <taxon>Bacteria</taxon>
        <taxon>Bacillati</taxon>
        <taxon>Bacillota</taxon>
        <taxon>Clostridia</taxon>
        <taxon>Eubacteriales</taxon>
        <taxon>Clostridiaceae</taxon>
        <taxon>Clostridium</taxon>
    </lineage>
</organism>
<evidence type="ECO:0000256" key="13">
    <source>
        <dbReference type="ARBA" id="ARBA00023316"/>
    </source>
</evidence>